<keyword evidence="2 3" id="KW-0143">Chaperone</keyword>
<accession>A0ABD7MYZ9</accession>
<protein>
    <recommendedName>
        <fullName evidence="3">Urease accessory protein UreF</fullName>
    </recommendedName>
</protein>
<dbReference type="EMBL" id="UFBM01000006">
    <property type="protein sequence ID" value="SSF47200.1"/>
    <property type="molecule type" value="Genomic_DNA"/>
</dbReference>
<dbReference type="GO" id="GO:0005737">
    <property type="term" value="C:cytoplasm"/>
    <property type="evidence" value="ECO:0007669"/>
    <property type="project" value="UniProtKB-SubCell"/>
</dbReference>
<dbReference type="Pfam" id="PF01730">
    <property type="entry name" value="UreF"/>
    <property type="match status" value="1"/>
</dbReference>
<dbReference type="PANTHER" id="PTHR33620:SF1">
    <property type="entry name" value="UREASE ACCESSORY PROTEIN F"/>
    <property type="match status" value="1"/>
</dbReference>
<dbReference type="PANTHER" id="PTHR33620">
    <property type="entry name" value="UREASE ACCESSORY PROTEIN F"/>
    <property type="match status" value="1"/>
</dbReference>
<dbReference type="Proteomes" id="UP000252079">
    <property type="component" value="Unassembled WGS sequence"/>
</dbReference>
<evidence type="ECO:0000256" key="1">
    <source>
        <dbReference type="ARBA" id="ARBA00022988"/>
    </source>
</evidence>
<keyword evidence="1 3" id="KW-0996">Nickel insertion</keyword>
<comment type="function">
    <text evidence="3">Required for maturation of urease via the functional incorporation of the urease nickel metallocenter.</text>
</comment>
<dbReference type="AlphaFoldDB" id="A0ABD7MYZ9"/>
<dbReference type="Gene3D" id="1.10.4190.10">
    <property type="entry name" value="Urease accessory protein UreF"/>
    <property type="match status" value="1"/>
</dbReference>
<dbReference type="InterPro" id="IPR002639">
    <property type="entry name" value="UreF"/>
</dbReference>
<proteinExistence type="inferred from homology"/>
<evidence type="ECO:0000256" key="3">
    <source>
        <dbReference type="HAMAP-Rule" id="MF_01385"/>
    </source>
</evidence>
<name>A0ABD7MYZ9_9ENTR</name>
<dbReference type="PIRSF" id="PIRSF009467">
    <property type="entry name" value="Ureas_acces_UreF"/>
    <property type="match status" value="1"/>
</dbReference>
<dbReference type="GO" id="GO:0016151">
    <property type="term" value="F:nickel cation binding"/>
    <property type="evidence" value="ECO:0007669"/>
    <property type="project" value="UniProtKB-UniRule"/>
</dbReference>
<sequence>MLIMTTTLTATSMSTAEQRLRLMQLASSNLPVGGYSWSQGLEWAVEAGWVPDVAAFERWQRRQMTEGFFTVDLPLFARLYRACEQGDIAAARRWTAYLLACRETRELREEERNRGAAFARLLSDWQPDCPPPWRTLCQQSQLAGMAWLGVRWRIALPEMALSLGYSWIESAVMAGVKLVPFGQQAAQQLILRLCDHYAAAMPRALAAPDGDIGSATPLAAIASARHETQYSRLFRS</sequence>
<gene>
    <name evidence="3 4" type="primary">ureF</name>
    <name evidence="4" type="ORF">SAMEA23995918_01191</name>
</gene>
<comment type="subcellular location">
    <subcellularLocation>
        <location evidence="3">Cytoplasm</location>
    </subcellularLocation>
</comment>
<evidence type="ECO:0000313" key="4">
    <source>
        <dbReference type="EMBL" id="SSF47200.1"/>
    </source>
</evidence>
<comment type="similarity">
    <text evidence="3">Belongs to the UreF family.</text>
</comment>
<comment type="subunit">
    <text evidence="3">UreD, UreF and UreG form a complex that acts as a GTP-hydrolysis-dependent molecular chaperone, activating the urease apoprotein by helping to assemble the nickel containing metallocenter of UreC. The UreE protein probably delivers the nickel.</text>
</comment>
<reference evidence="4 5" key="1">
    <citation type="submission" date="2018-07" db="EMBL/GenBank/DDBJ databases">
        <authorList>
            <consortium name="Pathogen Informatics"/>
        </authorList>
    </citation>
    <scope>NUCLEOTIDE SEQUENCE [LARGE SCALE GENOMIC DNA]</scope>
    <source>
        <strain evidence="4 5">4300STDY6636950</strain>
    </source>
</reference>
<organism evidence="4 5">
    <name type="scientific">Klebsiella quasipneumoniae</name>
    <dbReference type="NCBI Taxonomy" id="1463165"/>
    <lineage>
        <taxon>Bacteria</taxon>
        <taxon>Pseudomonadati</taxon>
        <taxon>Pseudomonadota</taxon>
        <taxon>Gammaproteobacteria</taxon>
        <taxon>Enterobacterales</taxon>
        <taxon>Enterobacteriaceae</taxon>
        <taxon>Klebsiella/Raoultella group</taxon>
        <taxon>Klebsiella</taxon>
        <taxon>Klebsiella pneumoniae complex</taxon>
    </lineage>
</organism>
<evidence type="ECO:0000256" key="2">
    <source>
        <dbReference type="ARBA" id="ARBA00023186"/>
    </source>
</evidence>
<evidence type="ECO:0000313" key="5">
    <source>
        <dbReference type="Proteomes" id="UP000252079"/>
    </source>
</evidence>
<dbReference type="HAMAP" id="MF_01385">
    <property type="entry name" value="UreF"/>
    <property type="match status" value="1"/>
</dbReference>
<keyword evidence="3" id="KW-0963">Cytoplasm</keyword>
<dbReference type="InterPro" id="IPR038277">
    <property type="entry name" value="UreF_sf"/>
</dbReference>
<comment type="caution">
    <text evidence="4">The sequence shown here is derived from an EMBL/GenBank/DDBJ whole genome shotgun (WGS) entry which is preliminary data.</text>
</comment>